<evidence type="ECO:0000313" key="1">
    <source>
        <dbReference type="EMBL" id="SMY06655.1"/>
    </source>
</evidence>
<protein>
    <submittedName>
        <fullName evidence="1">NADH-dependent formate dehydrogenase delta subunit FdsD</fullName>
    </submittedName>
</protein>
<dbReference type="InterPro" id="IPR021074">
    <property type="entry name" value="Formate_DH_dsu"/>
</dbReference>
<evidence type="ECO:0000313" key="2">
    <source>
        <dbReference type="Proteomes" id="UP000201613"/>
    </source>
</evidence>
<organism evidence="1 2">
    <name type="scientific">Flavimaricola marinus</name>
    <dbReference type="NCBI Taxonomy" id="1819565"/>
    <lineage>
        <taxon>Bacteria</taxon>
        <taxon>Pseudomonadati</taxon>
        <taxon>Pseudomonadota</taxon>
        <taxon>Alphaproteobacteria</taxon>
        <taxon>Rhodobacterales</taxon>
        <taxon>Paracoccaceae</taxon>
        <taxon>Flavimaricola</taxon>
    </lineage>
</organism>
<accession>A0A238LB53</accession>
<reference evidence="1 2" key="1">
    <citation type="submission" date="2017-05" db="EMBL/GenBank/DDBJ databases">
        <authorList>
            <person name="Song R."/>
            <person name="Chenine A.L."/>
            <person name="Ruprecht R.M."/>
        </authorList>
    </citation>
    <scope>NUCLEOTIDE SEQUENCE [LARGE SCALE GENOMIC DNA]</scope>
    <source>
        <strain evidence="1 2">CECT 8899</strain>
    </source>
</reference>
<dbReference type="AlphaFoldDB" id="A0A238LB53"/>
<keyword evidence="2" id="KW-1185">Reference proteome</keyword>
<sequence length="80" mass="8745">MTTPSHIGTEEKLVRMANQIAGFFATQPKASQAEETAAHIRAFWDPRMRAQLSKLLATDANGLSPLARAAAEHLEQSEQV</sequence>
<dbReference type="Proteomes" id="UP000201613">
    <property type="component" value="Unassembled WGS sequence"/>
</dbReference>
<dbReference type="RefSeq" id="WP_093990807.1">
    <property type="nucleotide sequence ID" value="NZ_FXZK01000001.1"/>
</dbReference>
<proteinExistence type="predicted"/>
<dbReference type="EMBL" id="FXZK01000001">
    <property type="protein sequence ID" value="SMY06655.1"/>
    <property type="molecule type" value="Genomic_DNA"/>
</dbReference>
<dbReference type="Pfam" id="PF11390">
    <property type="entry name" value="FdsD"/>
    <property type="match status" value="1"/>
</dbReference>
<dbReference type="OrthoDB" id="7409377at2"/>
<gene>
    <name evidence="1" type="ORF">LOM8899_00783</name>
</gene>
<name>A0A238LB53_9RHOB</name>